<evidence type="ECO:0000256" key="4">
    <source>
        <dbReference type="ARBA" id="ARBA00023072"/>
    </source>
</evidence>
<dbReference type="GO" id="GO:0031409">
    <property type="term" value="F:pigment binding"/>
    <property type="evidence" value="ECO:0007669"/>
    <property type="project" value="InterPro"/>
</dbReference>
<dbReference type="InterPro" id="IPR002449">
    <property type="entry name" value="Retinol-bd/Purpurin"/>
</dbReference>
<dbReference type="GO" id="GO:0005615">
    <property type="term" value="C:extracellular space"/>
    <property type="evidence" value="ECO:0007669"/>
    <property type="project" value="UniProtKB-ARBA"/>
</dbReference>
<evidence type="ECO:0000256" key="5">
    <source>
        <dbReference type="ARBA" id="ARBA00023121"/>
    </source>
</evidence>
<feature type="domain" description="Lipocalin/cytosolic fatty-acid binding" evidence="9">
    <location>
        <begin position="40"/>
        <end position="188"/>
    </location>
</feature>
<dbReference type="InterPro" id="IPR022271">
    <property type="entry name" value="Lipocalin_ApoD"/>
</dbReference>
<keyword evidence="5" id="KW-0446">Lipid-binding</keyword>
<dbReference type="InterPro" id="IPR012674">
    <property type="entry name" value="Calycin"/>
</dbReference>
<accession>A0AAE0SD87</accession>
<keyword evidence="4" id="KW-0683">Retinol-binding</keyword>
<reference evidence="10" key="2">
    <citation type="journal article" date="2021" name="Genome Biol. Evol.">
        <title>Developing a high-quality reference genome for a parasitic bivalve with doubly uniparental inheritance (Bivalvia: Unionida).</title>
        <authorList>
            <person name="Smith C.H."/>
        </authorList>
    </citation>
    <scope>NUCLEOTIDE SEQUENCE</scope>
    <source>
        <strain evidence="10">CHS0354</strain>
        <tissue evidence="10">Mantle</tissue>
    </source>
</reference>
<feature type="signal peptide" evidence="7">
    <location>
        <begin position="1"/>
        <end position="20"/>
    </location>
</feature>
<dbReference type="EMBL" id="JAEAOA010001293">
    <property type="protein sequence ID" value="KAK3589779.1"/>
    <property type="molecule type" value="Genomic_DNA"/>
</dbReference>
<name>A0AAE0SD87_9BIVA</name>
<evidence type="ECO:0000256" key="8">
    <source>
        <dbReference type="PIRSR" id="PIRSR036893-51"/>
    </source>
</evidence>
<keyword evidence="6" id="KW-1015">Disulfide bond</keyword>
<sequence length="201" mass="22984">MNTSCFKLCCVCIFLSVSVCVNDTLKACKLDSLPLQTNFNITRYQGLWYGISVNRYYVPVATLSDIKIIYTSEANGITRIKSSGLVLNWWCQVDDGIGVVCDPEYPQKLYVSFSSWWGILQGERPYWVLRTDYTRYAVVYSCWRVTQDGSCDPDRTYIWTLSRRPTGHSQSELHEIYTALHSACIKADNLIPVIHSGYCNL</sequence>
<dbReference type="Proteomes" id="UP001195483">
    <property type="component" value="Unassembled WGS sequence"/>
</dbReference>
<evidence type="ECO:0000256" key="3">
    <source>
        <dbReference type="ARBA" id="ARBA00022525"/>
    </source>
</evidence>
<feature type="binding site" evidence="8">
    <location>
        <position position="121"/>
    </location>
    <ligand>
        <name>substrate</name>
    </ligand>
</feature>
<evidence type="ECO:0000259" key="9">
    <source>
        <dbReference type="Pfam" id="PF08212"/>
    </source>
</evidence>
<evidence type="ECO:0000313" key="11">
    <source>
        <dbReference type="Proteomes" id="UP001195483"/>
    </source>
</evidence>
<comment type="caution">
    <text evidence="10">The sequence shown here is derived from an EMBL/GenBank/DDBJ whole genome shotgun (WGS) entry which is preliminary data.</text>
</comment>
<keyword evidence="11" id="KW-1185">Reference proteome</keyword>
<reference evidence="10" key="1">
    <citation type="journal article" date="2021" name="Genome Biol. Evol.">
        <title>A High-Quality Reference Genome for a Parasitic Bivalve with Doubly Uniparental Inheritance (Bivalvia: Unionida).</title>
        <authorList>
            <person name="Smith C.H."/>
        </authorList>
    </citation>
    <scope>NUCLEOTIDE SEQUENCE</scope>
    <source>
        <strain evidence="10">CHS0354</strain>
    </source>
</reference>
<dbReference type="PANTHER" id="PTHR11873:SF0">
    <property type="entry name" value="LIPOCALIN-RELATED PROTEIN"/>
    <property type="match status" value="1"/>
</dbReference>
<dbReference type="PANTHER" id="PTHR11873">
    <property type="entry name" value="RETINOL-BINDING PROTEIN 4"/>
    <property type="match status" value="1"/>
</dbReference>
<dbReference type="GO" id="GO:0034632">
    <property type="term" value="F:retinol transmembrane transporter activity"/>
    <property type="evidence" value="ECO:0007669"/>
    <property type="project" value="InterPro"/>
</dbReference>
<organism evidence="10 11">
    <name type="scientific">Potamilus streckersoni</name>
    <dbReference type="NCBI Taxonomy" id="2493646"/>
    <lineage>
        <taxon>Eukaryota</taxon>
        <taxon>Metazoa</taxon>
        <taxon>Spiralia</taxon>
        <taxon>Lophotrochozoa</taxon>
        <taxon>Mollusca</taxon>
        <taxon>Bivalvia</taxon>
        <taxon>Autobranchia</taxon>
        <taxon>Heteroconchia</taxon>
        <taxon>Palaeoheterodonta</taxon>
        <taxon>Unionida</taxon>
        <taxon>Unionoidea</taxon>
        <taxon>Unionidae</taxon>
        <taxon>Ambleminae</taxon>
        <taxon>Lampsilini</taxon>
        <taxon>Potamilus</taxon>
    </lineage>
</organism>
<evidence type="ECO:0000256" key="6">
    <source>
        <dbReference type="ARBA" id="ARBA00023157"/>
    </source>
</evidence>
<protein>
    <recommendedName>
        <fullName evidence="9">Lipocalin/cytosolic fatty-acid binding domain-containing protein</fullName>
    </recommendedName>
</protein>
<evidence type="ECO:0000256" key="1">
    <source>
        <dbReference type="ARBA" id="ARBA00004613"/>
    </source>
</evidence>
<dbReference type="Pfam" id="PF08212">
    <property type="entry name" value="Lipocalin_2"/>
    <property type="match status" value="1"/>
</dbReference>
<keyword evidence="7" id="KW-0732">Signal</keyword>
<dbReference type="AlphaFoldDB" id="A0AAE0SD87"/>
<comment type="subcellular location">
    <subcellularLocation>
        <location evidence="1">Secreted</location>
    </subcellularLocation>
</comment>
<dbReference type="GO" id="GO:0019841">
    <property type="term" value="F:retinol binding"/>
    <property type="evidence" value="ECO:0007669"/>
    <property type="project" value="UniProtKB-KW"/>
</dbReference>
<gene>
    <name evidence="10" type="ORF">CHS0354_021112</name>
</gene>
<dbReference type="InterPro" id="IPR003057">
    <property type="entry name" value="Invtbrt_color"/>
</dbReference>
<comment type="similarity">
    <text evidence="2 7">Belongs to the calycin superfamily. Lipocalin family.</text>
</comment>
<evidence type="ECO:0000313" key="10">
    <source>
        <dbReference type="EMBL" id="KAK3589779.1"/>
    </source>
</evidence>
<proteinExistence type="inferred from homology"/>
<keyword evidence="3" id="KW-0964">Secreted</keyword>
<evidence type="ECO:0000256" key="7">
    <source>
        <dbReference type="PIRNR" id="PIRNR036893"/>
    </source>
</evidence>
<dbReference type="InterPro" id="IPR000566">
    <property type="entry name" value="Lipocln_cytosolic_FA-bd_dom"/>
</dbReference>
<reference evidence="10" key="3">
    <citation type="submission" date="2023-05" db="EMBL/GenBank/DDBJ databases">
        <authorList>
            <person name="Smith C.H."/>
        </authorList>
    </citation>
    <scope>NUCLEOTIDE SEQUENCE</scope>
    <source>
        <strain evidence="10">CHS0354</strain>
        <tissue evidence="10">Mantle</tissue>
    </source>
</reference>
<feature type="chain" id="PRO_5041785441" description="Lipocalin/cytosolic fatty-acid binding domain-containing protein" evidence="7">
    <location>
        <begin position="21"/>
        <end position="201"/>
    </location>
</feature>
<dbReference type="Gene3D" id="2.40.128.20">
    <property type="match status" value="1"/>
</dbReference>
<evidence type="ECO:0000256" key="2">
    <source>
        <dbReference type="ARBA" id="ARBA00006889"/>
    </source>
</evidence>
<dbReference type="SUPFAM" id="SSF50814">
    <property type="entry name" value="Lipocalins"/>
    <property type="match status" value="1"/>
</dbReference>
<dbReference type="PIRSF" id="PIRSF036893">
    <property type="entry name" value="Lipocalin_ApoD"/>
    <property type="match status" value="1"/>
</dbReference>
<dbReference type="PRINTS" id="PR01273">
    <property type="entry name" value="INVTBRTCOLOR"/>
</dbReference>